<comment type="cofactor">
    <cofactor evidence="1">
        <name>FAD</name>
        <dbReference type="ChEBI" id="CHEBI:57692"/>
    </cofactor>
</comment>
<dbReference type="AlphaFoldDB" id="I3EEQ5"/>
<evidence type="ECO:0000256" key="6">
    <source>
        <dbReference type="ARBA" id="ARBA00022630"/>
    </source>
</evidence>
<comment type="similarity">
    <text evidence="3">Belongs to the EROs family.</text>
</comment>
<dbReference type="OMA" id="EFRIYRY"/>
<comment type="subunit">
    <text evidence="4">May function both as a monomer and a homodimer.</text>
</comment>
<evidence type="ECO:0000313" key="18">
    <source>
        <dbReference type="Proteomes" id="UP000002872"/>
    </source>
</evidence>
<feature type="signal peptide" evidence="16">
    <location>
        <begin position="1"/>
        <end position="20"/>
    </location>
</feature>
<evidence type="ECO:0000256" key="9">
    <source>
        <dbReference type="ARBA" id="ARBA00022827"/>
    </source>
</evidence>
<gene>
    <name evidence="17" type="ORF">NEQG_02249</name>
</gene>
<evidence type="ECO:0000313" key="17">
    <source>
        <dbReference type="EMBL" id="EIJ87702.1"/>
    </source>
</evidence>
<keyword evidence="7 16" id="KW-0732">Signal</keyword>
<keyword evidence="6" id="KW-0285">Flavoprotein</keyword>
<evidence type="ECO:0000256" key="10">
    <source>
        <dbReference type="ARBA" id="ARBA00022982"/>
    </source>
</evidence>
<dbReference type="OrthoDB" id="269384at2759"/>
<dbReference type="GO" id="GO:0034975">
    <property type="term" value="P:protein folding in endoplasmic reticulum"/>
    <property type="evidence" value="ECO:0007669"/>
    <property type="project" value="InterPro"/>
</dbReference>
<dbReference type="STRING" id="935791.I3EEQ5"/>
<evidence type="ECO:0000256" key="11">
    <source>
        <dbReference type="ARBA" id="ARBA00023002"/>
    </source>
</evidence>
<evidence type="ECO:0000256" key="12">
    <source>
        <dbReference type="ARBA" id="ARBA00023136"/>
    </source>
</evidence>
<evidence type="ECO:0000256" key="16">
    <source>
        <dbReference type="SAM" id="SignalP"/>
    </source>
</evidence>
<reference evidence="17" key="1">
    <citation type="submission" date="2011-01" db="EMBL/GenBank/DDBJ databases">
        <title>The Genome Sequence of Nematocida parisii strain ERTm3.</title>
        <authorList>
            <consortium name="The Broad Institute Genome Sequencing Platform"/>
            <consortium name="The Broad Institute Genome Sequencing Center for Infectious Disease"/>
            <person name="Cuomo C."/>
            <person name="Troemel E."/>
            <person name="Young S.K."/>
            <person name="Zeng Q."/>
            <person name="Gargeya S."/>
            <person name="Fitzgerald M."/>
            <person name="Haas B."/>
            <person name="Abouelleil A."/>
            <person name="Alvarado L."/>
            <person name="Arachchi H.M."/>
            <person name="Berlin A."/>
            <person name="Chapman S.B."/>
            <person name="Gearin G."/>
            <person name="Goldberg J."/>
            <person name="Griggs A."/>
            <person name="Gujja S."/>
            <person name="Hansen M."/>
            <person name="Heiman D."/>
            <person name="Howarth C."/>
            <person name="Larimer J."/>
            <person name="Lui A."/>
            <person name="MacDonald P.J.P."/>
            <person name="McCowen C."/>
            <person name="Montmayeur A."/>
            <person name="Murphy C."/>
            <person name="Neiman D."/>
            <person name="Pearson M."/>
            <person name="Priest M."/>
            <person name="Roberts A."/>
            <person name="Saif S."/>
            <person name="Shea T."/>
            <person name="Sisk P."/>
            <person name="Stolte C."/>
            <person name="Sykes S."/>
            <person name="Wortman J."/>
            <person name="Nusbaum C."/>
            <person name="Birren B."/>
        </authorList>
    </citation>
    <scope>NUCLEOTIDE SEQUENCE</scope>
    <source>
        <strain evidence="17">ERTm3</strain>
    </source>
</reference>
<dbReference type="GO" id="GO:0015035">
    <property type="term" value="F:protein-disulfide reductase activity"/>
    <property type="evidence" value="ECO:0007669"/>
    <property type="project" value="InterPro"/>
</dbReference>
<dbReference type="EMBL" id="GL870881">
    <property type="protein sequence ID" value="EIJ87702.1"/>
    <property type="molecule type" value="Genomic_DNA"/>
</dbReference>
<keyword evidence="13" id="KW-1015">Disulfide bond</keyword>
<dbReference type="InterPro" id="IPR007266">
    <property type="entry name" value="Ero1"/>
</dbReference>
<keyword evidence="11" id="KW-0560">Oxidoreductase</keyword>
<evidence type="ECO:0000256" key="15">
    <source>
        <dbReference type="ARBA" id="ARBA00023284"/>
    </source>
</evidence>
<keyword evidence="10" id="KW-0249">Electron transport</keyword>
<keyword evidence="8" id="KW-0256">Endoplasmic reticulum</keyword>
<dbReference type="HOGENOM" id="CLU_065181_0_0_1"/>
<keyword evidence="18" id="KW-1185">Reference proteome</keyword>
<protein>
    <submittedName>
        <fullName evidence="17">Uncharacterized protein</fullName>
    </submittedName>
</protein>
<feature type="chain" id="PRO_5003670421" evidence="16">
    <location>
        <begin position="21"/>
        <end position="361"/>
    </location>
</feature>
<dbReference type="InParanoid" id="I3EEQ5"/>
<dbReference type="Proteomes" id="UP000002872">
    <property type="component" value="Unassembled WGS sequence"/>
</dbReference>
<evidence type="ECO:0000256" key="5">
    <source>
        <dbReference type="ARBA" id="ARBA00022448"/>
    </source>
</evidence>
<keyword evidence="14" id="KW-0325">Glycoprotein</keyword>
<dbReference type="PANTHER" id="PTHR12613">
    <property type="entry name" value="ERO1-RELATED"/>
    <property type="match status" value="1"/>
</dbReference>
<keyword evidence="15" id="KW-0676">Redox-active center</keyword>
<sequence length="361" mass="42030">MIMKRALWSIVFFLSYEVMAVIQQQYSNVEIRKNVSILCTINEFSRIEVSIDNECPEYIRKQLKECGASCEITYKKKEEKRPAENRLNSFREEIGEKIKMTENTKGQTHIAVDLKTVLERYTGYNGSPVWNAIHKIGKQDHLLRRLLSGIHCSVSVHLCSFYNEDPVNRKLYMNYKLMTEKVNEEYVSNLRYTLDTLIAILPIGLDMMFKMTHSHRGIITLNALERSFPLDMAYNYDMYNVSDEIIEKCRTISYLMGCVDCMRCKLWGKVQIDGLKCALNLLKRAKGQPVDISKSDIISFLNLLNRISISTVQYAKYKHDMKKITEEFHQRKEKREKVINGLYSVIAAPLLKSPSPHKRKV</sequence>
<evidence type="ECO:0000256" key="4">
    <source>
        <dbReference type="ARBA" id="ARBA00011802"/>
    </source>
</evidence>
<keyword evidence="5" id="KW-0813">Transport</keyword>
<evidence type="ECO:0000256" key="14">
    <source>
        <dbReference type="ARBA" id="ARBA00023180"/>
    </source>
</evidence>
<evidence type="ECO:0000256" key="3">
    <source>
        <dbReference type="ARBA" id="ARBA00008277"/>
    </source>
</evidence>
<dbReference type="PANTHER" id="PTHR12613:SF0">
    <property type="entry name" value="ERO1-LIKE PROTEIN"/>
    <property type="match status" value="1"/>
</dbReference>
<evidence type="ECO:0000256" key="13">
    <source>
        <dbReference type="ARBA" id="ARBA00023157"/>
    </source>
</evidence>
<evidence type="ECO:0000256" key="7">
    <source>
        <dbReference type="ARBA" id="ARBA00022729"/>
    </source>
</evidence>
<evidence type="ECO:0000256" key="8">
    <source>
        <dbReference type="ARBA" id="ARBA00022824"/>
    </source>
</evidence>
<dbReference type="Pfam" id="PF04137">
    <property type="entry name" value="ERO1"/>
    <property type="match status" value="2"/>
</dbReference>
<dbReference type="InterPro" id="IPR037192">
    <property type="entry name" value="ERO1-like_sf"/>
</dbReference>
<organism evidence="17 18">
    <name type="scientific">Nematocida parisii (strain ERTm3)</name>
    <name type="common">Nematode killer fungus</name>
    <dbReference type="NCBI Taxonomy" id="935791"/>
    <lineage>
        <taxon>Eukaryota</taxon>
        <taxon>Fungi</taxon>
        <taxon>Fungi incertae sedis</taxon>
        <taxon>Microsporidia</taxon>
        <taxon>Nematocida</taxon>
    </lineage>
</organism>
<evidence type="ECO:0000256" key="1">
    <source>
        <dbReference type="ARBA" id="ARBA00001974"/>
    </source>
</evidence>
<comment type="subcellular location">
    <subcellularLocation>
        <location evidence="2">Endoplasmic reticulum membrane</location>
        <topology evidence="2">Peripheral membrane protein</topology>
        <orientation evidence="2">Lumenal side</orientation>
    </subcellularLocation>
</comment>
<accession>I3EEQ5</accession>
<dbReference type="GO" id="GO:0005789">
    <property type="term" value="C:endoplasmic reticulum membrane"/>
    <property type="evidence" value="ECO:0007669"/>
    <property type="project" value="UniProtKB-SubCell"/>
</dbReference>
<dbReference type="VEuPathDB" id="MicrosporidiaDB:NEQG_02249"/>
<evidence type="ECO:0000256" key="2">
    <source>
        <dbReference type="ARBA" id="ARBA00004367"/>
    </source>
</evidence>
<keyword evidence="12" id="KW-0472">Membrane</keyword>
<dbReference type="GO" id="GO:0016972">
    <property type="term" value="F:thiol oxidase activity"/>
    <property type="evidence" value="ECO:0007669"/>
    <property type="project" value="InterPro"/>
</dbReference>
<proteinExistence type="inferred from homology"/>
<keyword evidence="9" id="KW-0274">FAD</keyword>
<name>I3EEQ5_NEMP3</name>
<dbReference type="GO" id="GO:0071949">
    <property type="term" value="F:FAD binding"/>
    <property type="evidence" value="ECO:0007669"/>
    <property type="project" value="InterPro"/>
</dbReference>
<dbReference type="SUPFAM" id="SSF110019">
    <property type="entry name" value="ERO1-like"/>
    <property type="match status" value="1"/>
</dbReference>